<evidence type="ECO:0000256" key="5">
    <source>
        <dbReference type="SAM" id="MobiDB-lite"/>
    </source>
</evidence>
<dbReference type="AlphaFoldDB" id="A0A9W8A7L0"/>
<dbReference type="Proteomes" id="UP001150538">
    <property type="component" value="Unassembled WGS sequence"/>
</dbReference>
<evidence type="ECO:0000313" key="7">
    <source>
        <dbReference type="EMBL" id="KAJ1920814.1"/>
    </source>
</evidence>
<evidence type="ECO:0000256" key="3">
    <source>
        <dbReference type="ARBA" id="ARBA00023163"/>
    </source>
</evidence>
<protein>
    <recommendedName>
        <fullName evidence="6">Zn(2)-C6 fungal-type domain-containing protein</fullName>
    </recommendedName>
</protein>
<dbReference type="InterPro" id="IPR001138">
    <property type="entry name" value="Zn2Cys6_DnaBD"/>
</dbReference>
<feature type="region of interest" description="Disordered" evidence="5">
    <location>
        <begin position="1"/>
        <end position="57"/>
    </location>
</feature>
<accession>A0A9W8A7L0</accession>
<organism evidence="7 8">
    <name type="scientific">Mycoemilia scoparia</name>
    <dbReference type="NCBI Taxonomy" id="417184"/>
    <lineage>
        <taxon>Eukaryota</taxon>
        <taxon>Fungi</taxon>
        <taxon>Fungi incertae sedis</taxon>
        <taxon>Zoopagomycota</taxon>
        <taxon>Kickxellomycotina</taxon>
        <taxon>Kickxellomycetes</taxon>
        <taxon>Kickxellales</taxon>
        <taxon>Kickxellaceae</taxon>
        <taxon>Mycoemilia</taxon>
    </lineage>
</organism>
<keyword evidence="2" id="KW-0238">DNA-binding</keyword>
<evidence type="ECO:0000259" key="6">
    <source>
        <dbReference type="PROSITE" id="PS50048"/>
    </source>
</evidence>
<sequence>MAMENNNKPLATDNSAKAKTATTPTNASKQANASKRGTTSSSSTTAQSATTKTASPVRKRLSLACTTCRQRKVKCDGGRPSCKTCAKFNWPCVYQPSNRKRGPRPRALALLDTSPGGLYPSQSSWSTGTPPHHPYSGYPGESPSMHRPDYRVHPTPSLPHHVRYLPYSTPPGVPGLDRTPISADPGSSSLSSDLRLYKADNFRSYGDFLSQLASPSVTEPIQHGRFSGPFSHNRRSPISQALYGYPSPNRVQCTHDTMGNLKAAEHPAGRYAQPSPTSHHPSVLATPVKTADPADDGMVKGEAKTVSEETKSAAPAFGIDFSKLPMLPEHHIISARPQLPPLCSKTTTVSQDLPLGAGTNNNFHAEVEKMFGPGFKPSHRLQKSETDNEGTLSYCGQKIDALTLPPMALLTKPLGGPSTVGSAPASGASGSTSASPPTAGADEKEGSFEASASTCSTATGCLPGNDSGIVQNTATAASFSQVRLEL</sequence>
<dbReference type="GO" id="GO:0008270">
    <property type="term" value="F:zinc ion binding"/>
    <property type="evidence" value="ECO:0007669"/>
    <property type="project" value="InterPro"/>
</dbReference>
<evidence type="ECO:0000256" key="2">
    <source>
        <dbReference type="ARBA" id="ARBA00023125"/>
    </source>
</evidence>
<keyword evidence="8" id="KW-1185">Reference proteome</keyword>
<feature type="compositionally biased region" description="Low complexity" evidence="5">
    <location>
        <begin position="14"/>
        <end position="55"/>
    </location>
</feature>
<proteinExistence type="predicted"/>
<dbReference type="GO" id="GO:0003677">
    <property type="term" value="F:DNA binding"/>
    <property type="evidence" value="ECO:0007669"/>
    <property type="project" value="UniProtKB-KW"/>
</dbReference>
<dbReference type="EMBL" id="JANBPU010000009">
    <property type="protein sequence ID" value="KAJ1920814.1"/>
    <property type="molecule type" value="Genomic_DNA"/>
</dbReference>
<dbReference type="OrthoDB" id="39175at2759"/>
<dbReference type="PROSITE" id="PS00463">
    <property type="entry name" value="ZN2_CY6_FUNGAL_1"/>
    <property type="match status" value="1"/>
</dbReference>
<feature type="compositionally biased region" description="Low complexity" evidence="5">
    <location>
        <begin position="415"/>
        <end position="440"/>
    </location>
</feature>
<gene>
    <name evidence="7" type="ORF">H4219_001050</name>
</gene>
<dbReference type="InterPro" id="IPR036864">
    <property type="entry name" value="Zn2-C6_fun-type_DNA-bd_sf"/>
</dbReference>
<dbReference type="PANTHER" id="PTHR31069">
    <property type="entry name" value="OLEATE-ACTIVATED TRANSCRIPTION FACTOR 1-RELATED"/>
    <property type="match status" value="1"/>
</dbReference>
<name>A0A9W8A7L0_9FUNG</name>
<dbReference type="SUPFAM" id="SSF57701">
    <property type="entry name" value="Zn2/Cys6 DNA-binding domain"/>
    <property type="match status" value="1"/>
</dbReference>
<dbReference type="Gene3D" id="4.10.240.10">
    <property type="entry name" value="Zn(2)-C6 fungal-type DNA-binding domain"/>
    <property type="match status" value="1"/>
</dbReference>
<feature type="domain" description="Zn(2)-C6 fungal-type" evidence="6">
    <location>
        <begin position="64"/>
        <end position="94"/>
    </location>
</feature>
<keyword evidence="4" id="KW-0539">Nucleus</keyword>
<dbReference type="GO" id="GO:0000981">
    <property type="term" value="F:DNA-binding transcription factor activity, RNA polymerase II-specific"/>
    <property type="evidence" value="ECO:0007669"/>
    <property type="project" value="InterPro"/>
</dbReference>
<dbReference type="Pfam" id="PF00172">
    <property type="entry name" value="Zn_clus"/>
    <property type="match status" value="1"/>
</dbReference>
<reference evidence="7" key="1">
    <citation type="submission" date="2022-07" db="EMBL/GenBank/DDBJ databases">
        <title>Phylogenomic reconstructions and comparative analyses of Kickxellomycotina fungi.</title>
        <authorList>
            <person name="Reynolds N.K."/>
            <person name="Stajich J.E."/>
            <person name="Barry K."/>
            <person name="Grigoriev I.V."/>
            <person name="Crous P."/>
            <person name="Smith M.E."/>
        </authorList>
    </citation>
    <scope>NUCLEOTIDE SEQUENCE</scope>
    <source>
        <strain evidence="7">NBRC 100468</strain>
    </source>
</reference>
<feature type="compositionally biased region" description="Polar residues" evidence="5">
    <location>
        <begin position="120"/>
        <end position="129"/>
    </location>
</feature>
<dbReference type="CDD" id="cd00067">
    <property type="entry name" value="GAL4"/>
    <property type="match status" value="1"/>
</dbReference>
<dbReference type="PROSITE" id="PS50048">
    <property type="entry name" value="ZN2_CY6_FUNGAL_2"/>
    <property type="match status" value="1"/>
</dbReference>
<dbReference type="SMART" id="SM00066">
    <property type="entry name" value="GAL4"/>
    <property type="match status" value="1"/>
</dbReference>
<evidence type="ECO:0000256" key="4">
    <source>
        <dbReference type="ARBA" id="ARBA00023242"/>
    </source>
</evidence>
<keyword evidence="1" id="KW-0805">Transcription regulation</keyword>
<dbReference type="InterPro" id="IPR050675">
    <property type="entry name" value="OAF3"/>
</dbReference>
<feature type="region of interest" description="Disordered" evidence="5">
    <location>
        <begin position="413"/>
        <end position="450"/>
    </location>
</feature>
<feature type="region of interest" description="Disordered" evidence="5">
    <location>
        <begin position="119"/>
        <end position="148"/>
    </location>
</feature>
<evidence type="ECO:0000256" key="1">
    <source>
        <dbReference type="ARBA" id="ARBA00023015"/>
    </source>
</evidence>
<dbReference type="PANTHER" id="PTHR31069:SF32">
    <property type="entry name" value="ARGININE METABOLISM REGULATION PROTEIN II"/>
    <property type="match status" value="1"/>
</dbReference>
<comment type="caution">
    <text evidence="7">The sequence shown here is derived from an EMBL/GenBank/DDBJ whole genome shotgun (WGS) entry which is preliminary data.</text>
</comment>
<keyword evidence="3" id="KW-0804">Transcription</keyword>
<feature type="region of interest" description="Disordered" evidence="5">
    <location>
        <begin position="170"/>
        <end position="190"/>
    </location>
</feature>
<feature type="compositionally biased region" description="Polar residues" evidence="5">
    <location>
        <begin position="1"/>
        <end position="13"/>
    </location>
</feature>
<evidence type="ECO:0000313" key="8">
    <source>
        <dbReference type="Proteomes" id="UP001150538"/>
    </source>
</evidence>